<evidence type="ECO:0000313" key="4">
    <source>
        <dbReference type="Proteomes" id="UP001301769"/>
    </source>
</evidence>
<comment type="caution">
    <text evidence="3">The sequence shown here is derived from an EMBL/GenBank/DDBJ whole genome shotgun (WGS) entry which is preliminary data.</text>
</comment>
<feature type="compositionally biased region" description="Basic and acidic residues" evidence="2">
    <location>
        <begin position="212"/>
        <end position="222"/>
    </location>
</feature>
<organism evidence="3 4">
    <name type="scientific">Rhypophila decipiens</name>
    <dbReference type="NCBI Taxonomy" id="261697"/>
    <lineage>
        <taxon>Eukaryota</taxon>
        <taxon>Fungi</taxon>
        <taxon>Dikarya</taxon>
        <taxon>Ascomycota</taxon>
        <taxon>Pezizomycotina</taxon>
        <taxon>Sordariomycetes</taxon>
        <taxon>Sordariomycetidae</taxon>
        <taxon>Sordariales</taxon>
        <taxon>Naviculisporaceae</taxon>
        <taxon>Rhypophila</taxon>
    </lineage>
</organism>
<evidence type="ECO:0000313" key="3">
    <source>
        <dbReference type="EMBL" id="KAK4208842.1"/>
    </source>
</evidence>
<dbReference type="AlphaFoldDB" id="A0AAN6Y3R8"/>
<feature type="compositionally biased region" description="Polar residues" evidence="2">
    <location>
        <begin position="227"/>
        <end position="239"/>
    </location>
</feature>
<feature type="compositionally biased region" description="Low complexity" evidence="2">
    <location>
        <begin position="162"/>
        <end position="171"/>
    </location>
</feature>
<dbReference type="Proteomes" id="UP001301769">
    <property type="component" value="Unassembled WGS sequence"/>
</dbReference>
<protein>
    <submittedName>
        <fullName evidence="3">Uncharacterized protein</fullName>
    </submittedName>
</protein>
<feature type="compositionally biased region" description="Basic residues" evidence="2">
    <location>
        <begin position="128"/>
        <end position="143"/>
    </location>
</feature>
<reference evidence="3" key="2">
    <citation type="submission" date="2023-05" db="EMBL/GenBank/DDBJ databases">
        <authorList>
            <consortium name="Lawrence Berkeley National Laboratory"/>
            <person name="Steindorff A."/>
            <person name="Hensen N."/>
            <person name="Bonometti L."/>
            <person name="Westerberg I."/>
            <person name="Brannstrom I.O."/>
            <person name="Guillou S."/>
            <person name="Cros-Aarteil S."/>
            <person name="Calhoun S."/>
            <person name="Haridas S."/>
            <person name="Kuo A."/>
            <person name="Mondo S."/>
            <person name="Pangilinan J."/>
            <person name="Riley R."/>
            <person name="Labutti K."/>
            <person name="Andreopoulos B."/>
            <person name="Lipzen A."/>
            <person name="Chen C."/>
            <person name="Yanf M."/>
            <person name="Daum C."/>
            <person name="Ng V."/>
            <person name="Clum A."/>
            <person name="Ohm R."/>
            <person name="Martin F."/>
            <person name="Silar P."/>
            <person name="Natvig D."/>
            <person name="Lalanne C."/>
            <person name="Gautier V."/>
            <person name="Ament-Velasquez S.L."/>
            <person name="Kruys A."/>
            <person name="Hutchinson M.I."/>
            <person name="Powell A.J."/>
            <person name="Barry K."/>
            <person name="Miller A.N."/>
            <person name="Grigoriev I.V."/>
            <person name="Debuchy R."/>
            <person name="Gladieux P."/>
            <person name="Thoren M.H."/>
            <person name="Johannesson H."/>
        </authorList>
    </citation>
    <scope>NUCLEOTIDE SEQUENCE</scope>
    <source>
        <strain evidence="3">PSN293</strain>
    </source>
</reference>
<feature type="compositionally biased region" description="Acidic residues" evidence="2">
    <location>
        <begin position="89"/>
        <end position="116"/>
    </location>
</feature>
<feature type="coiled-coil region" evidence="1">
    <location>
        <begin position="414"/>
        <end position="452"/>
    </location>
</feature>
<evidence type="ECO:0000256" key="1">
    <source>
        <dbReference type="SAM" id="Coils"/>
    </source>
</evidence>
<accession>A0AAN6Y3R8</accession>
<dbReference type="EMBL" id="MU858226">
    <property type="protein sequence ID" value="KAK4208842.1"/>
    <property type="molecule type" value="Genomic_DNA"/>
</dbReference>
<evidence type="ECO:0000256" key="2">
    <source>
        <dbReference type="SAM" id="MobiDB-lite"/>
    </source>
</evidence>
<proteinExistence type="predicted"/>
<sequence length="674" mass="75152">MYWARHTLASHCRKSQIAQSRRKVAMTRIPLTASAARVVGRESDAAPGAMSSTPAQDNNTFPDAAADIDQKHQNPPVGGPALPVVSVEEPAEESEDGEEITDNDEDEEHDVADDERLEPGVASEIGLRRRMGGRRDGTKHKIIKIPVPAARVRLPPHPEPSAVPSAPSRPAGKAGQVSRPPEVSSKPGLETLNFWGTPGRGDLVPGGLDGPDIEKDLDRDVQLGDPKSNNKSGQDSRGQNIGRLQDYQTLREHLNKRLQLARLDKEMDELKLPPAIDEAQAFPPLRGSGFPPLTLPSFPPRSVSESVSHFAPSYNPDHPPVPNRNHYRDHPPIPKEPSFQPATTMVELFTKELDKTADRTAQAVTQEIRRTTAEIKDEISELESKYKATAATVEETTGQNTYMMQELYEMRTTNEAAMEEMKKTNAALRDELRKLRRQNEEFKDQIKIILEVVQIRERDRTRMYGASGPAGLVAPCQPGAPNPPSTPWPTGQHPLLQAQCGQFPGSSMRNLTSSRFLHETSGPVLLRCSLLLQFAVRPLKTRRMRRRGMRSAETMITTLSPSKRLVRQLKRSNNKLTTNTALSLRQRLLRLKLPKIAKEQQRRERMRLPQGGENGLESAGILARVMVKKRRENGSLYPWLVAEREQQRGLKTTTRNLILPSLQLSSWSALFFTG</sequence>
<gene>
    <name evidence="3" type="ORF">QBC37DRAFT_431242</name>
</gene>
<feature type="region of interest" description="Disordered" evidence="2">
    <location>
        <begin position="40"/>
        <end position="241"/>
    </location>
</feature>
<keyword evidence="4" id="KW-1185">Reference proteome</keyword>
<reference evidence="3" key="1">
    <citation type="journal article" date="2023" name="Mol. Phylogenet. Evol.">
        <title>Genome-scale phylogeny and comparative genomics of the fungal order Sordariales.</title>
        <authorList>
            <person name="Hensen N."/>
            <person name="Bonometti L."/>
            <person name="Westerberg I."/>
            <person name="Brannstrom I.O."/>
            <person name="Guillou S."/>
            <person name="Cros-Aarteil S."/>
            <person name="Calhoun S."/>
            <person name="Haridas S."/>
            <person name="Kuo A."/>
            <person name="Mondo S."/>
            <person name="Pangilinan J."/>
            <person name="Riley R."/>
            <person name="LaButti K."/>
            <person name="Andreopoulos B."/>
            <person name="Lipzen A."/>
            <person name="Chen C."/>
            <person name="Yan M."/>
            <person name="Daum C."/>
            <person name="Ng V."/>
            <person name="Clum A."/>
            <person name="Steindorff A."/>
            <person name="Ohm R.A."/>
            <person name="Martin F."/>
            <person name="Silar P."/>
            <person name="Natvig D.O."/>
            <person name="Lalanne C."/>
            <person name="Gautier V."/>
            <person name="Ament-Velasquez S.L."/>
            <person name="Kruys A."/>
            <person name="Hutchinson M.I."/>
            <person name="Powell A.J."/>
            <person name="Barry K."/>
            <person name="Miller A.N."/>
            <person name="Grigoriev I.V."/>
            <person name="Debuchy R."/>
            <person name="Gladieux P."/>
            <person name="Hiltunen Thoren M."/>
            <person name="Johannesson H."/>
        </authorList>
    </citation>
    <scope>NUCLEOTIDE SEQUENCE</scope>
    <source>
        <strain evidence="3">PSN293</strain>
    </source>
</reference>
<keyword evidence="1" id="KW-0175">Coiled coil</keyword>
<feature type="compositionally biased region" description="Polar residues" evidence="2">
    <location>
        <begin position="50"/>
        <end position="61"/>
    </location>
</feature>
<name>A0AAN6Y3R8_9PEZI</name>